<evidence type="ECO:0000256" key="7">
    <source>
        <dbReference type="SAM" id="SignalP"/>
    </source>
</evidence>
<protein>
    <submittedName>
        <fullName evidence="12">Uncharacterized protein LOC111129129</fullName>
    </submittedName>
</protein>
<feature type="domain" description="EGF-like" evidence="9">
    <location>
        <begin position="207"/>
        <end position="238"/>
    </location>
</feature>
<comment type="subcellular location">
    <subcellularLocation>
        <location evidence="1">Membrane</location>
        <topology evidence="1">Single-pass membrane protein</topology>
    </subcellularLocation>
</comment>
<dbReference type="PANTHER" id="PTHR24416:SF611">
    <property type="entry name" value="TYROSINE-PROTEIN KINASE TRANSMEMBRANE RECEPTOR ROR"/>
    <property type="match status" value="1"/>
</dbReference>
<dbReference type="SUPFAM" id="SSF49265">
    <property type="entry name" value="Fibronectin type III"/>
    <property type="match status" value="1"/>
</dbReference>
<dbReference type="InterPro" id="IPR000742">
    <property type="entry name" value="EGF"/>
</dbReference>
<evidence type="ECO:0000256" key="6">
    <source>
        <dbReference type="SAM" id="Phobius"/>
    </source>
</evidence>
<evidence type="ECO:0000256" key="4">
    <source>
        <dbReference type="PROSITE-ProRule" id="PRU00076"/>
    </source>
</evidence>
<evidence type="ECO:0000313" key="12">
    <source>
        <dbReference type="RefSeq" id="XP_022330975.1"/>
    </source>
</evidence>
<dbReference type="InterPro" id="IPR013111">
    <property type="entry name" value="EGF_extracell"/>
</dbReference>
<dbReference type="OrthoDB" id="10045365at2759"/>
<dbReference type="PROSITE" id="PS50026">
    <property type="entry name" value="EGF_3"/>
    <property type="match status" value="3"/>
</dbReference>
<feature type="transmembrane region" description="Helical" evidence="6">
    <location>
        <begin position="978"/>
        <end position="1002"/>
    </location>
</feature>
<feature type="disulfide bond" evidence="4">
    <location>
        <begin position="177"/>
        <end position="187"/>
    </location>
</feature>
<dbReference type="GO" id="GO:0043235">
    <property type="term" value="C:receptor complex"/>
    <property type="evidence" value="ECO:0007669"/>
    <property type="project" value="TreeGrafter"/>
</dbReference>
<dbReference type="KEGG" id="cvn:111129129"/>
<sequence length="1350" mass="151970">MRFATTLPLLFLALICVFSTVSTAPCYTKVVRVSYYQTEVCSCYRWHWWRRYCTHHRSVTRSSYSESKRCCPGYTGSNCDIPVCSCLNGGTCVAPSVCHCRSGYGGNSCQTPLCNPQCQHGKCTAPNTCLCYGGYSGSTCSTPVCSPSCSNGGTCVSPNVCRCSNGHTGPLCTIPVCNPPCLNGGTCGPSHTCSCVPYKYTGSQCEIPVCTPSCGNGGTCVSPNLCSCPETYTSSRCETPLCSYHSPCFPGSCANSINCQCKDGFTGANDLQRCKTLTNDNAPIITQCSAFLANIERTGKKGELYRFMTDSSEPNSSYVDMLWLSEKDYNYVNAYFKAMYVPEEEYDLPDYVESYKLGIVRAKMQIDLHKVDRKDPNNLFISVNSSVKHCENQPGSANPNTNVFTCNATETDFDRLLEDGDNLTITVIAVNGGYRKLKTPTTTIDDYFIGQSSQKSMMFRFDFRKPHHCLLDGSCSPKAFTVDNDVTKKPIEFSWDGWSDVLSGIGSYKIEEYLLEPNQNVIKNLTEPDPWSPLNIYTLNATSRNFTHMPKKPGMYSYILNVVDRANNSQYARTLVLYDNISSVSSNDSWPMLATSAAEETNYKWQNNLTNNISVSWKNHFSNIFHEANKLLVPVSQYKYNDFEVNFQKAVPDKLEDLDGKRTLEKITNVNGIVKFAFTFGNANQGDKPTNNWHTVNDIFSQAASFNVPRANGDSLNVWVKAEDILGNEKIDMMRVYFDETPPDEIHDQDVIFQKNLENSTLPFSSRLTVETRDSDSGIHKIHWKLISNLTNVVLKSENMTGNKSNTKLSHRDGYEDRMGDYFYFSHLLEVNNCWMVVDKDVLKNEAVNLELTVYNRAMESTSFKMTLITDLESLNGIDEYSGPTNLHVDRTYANGVRLRWTVTPSCYERSRIIVVGVDKAGRTFRWLVDRDADHFDVTGLEPETAYNLSLVTEYGPQKSDPFFLAFKTIEAPPALTAGGIAGITIVMLFLLSIILVGVFMWRTGRLSVAKQGIQRRMTVVRDRIQNRFTVAYNTSYEDQDDIYLYGQMEVNKSDSWIIPHSAVVLDSLLTNGKFADIYKIRYQDQKSPSGFVAKVLRSGSTAEDQMSMRAKINFYASKVGDHPNILHFAGAVLDDESLGPYMVLEFCELGQLNTWLQNQRNAANEETSELLCRISYGISKGMSHLENRKLVHRRLAARNVLLTSDLEPKIYGFCPQQQSAEGDNKDEDGDAKEDKSRIPVKWTAPECLVTMKNASPKSDVWSFGVVLWEIFSFGEVPYPGTRSRDVQAYLRNGHRMDKPEFANDFYYNLMKECWKTKSRQRPTFSDITADIGKTFNSTPSDDFYYYSRQ</sequence>
<accession>A0A8B8DSX4</accession>
<dbReference type="PANTHER" id="PTHR24416">
    <property type="entry name" value="TYROSINE-PROTEIN KINASE RECEPTOR"/>
    <property type="match status" value="1"/>
</dbReference>
<keyword evidence="11" id="KW-1185">Reference proteome</keyword>
<dbReference type="GO" id="GO:0007169">
    <property type="term" value="P:cell surface receptor protein tyrosine kinase signaling pathway"/>
    <property type="evidence" value="ECO:0007669"/>
    <property type="project" value="TreeGrafter"/>
</dbReference>
<gene>
    <name evidence="12" type="primary">LOC111129129</name>
</gene>
<feature type="domain" description="EGF-like" evidence="9">
    <location>
        <begin position="80"/>
        <end position="110"/>
    </location>
</feature>
<dbReference type="RefSeq" id="XP_022330975.1">
    <property type="nucleotide sequence ID" value="XM_022475267.1"/>
</dbReference>
<dbReference type="GeneID" id="111129129"/>
<dbReference type="InterPro" id="IPR003961">
    <property type="entry name" value="FN3_dom"/>
</dbReference>
<dbReference type="PRINTS" id="PR00109">
    <property type="entry name" value="TYRKINASE"/>
</dbReference>
<dbReference type="InterPro" id="IPR013783">
    <property type="entry name" value="Ig-like_fold"/>
</dbReference>
<dbReference type="PROSITE" id="PS01186">
    <property type="entry name" value="EGF_2"/>
    <property type="match status" value="1"/>
</dbReference>
<evidence type="ECO:0000259" key="9">
    <source>
        <dbReference type="PROSITE" id="PS50026"/>
    </source>
</evidence>
<dbReference type="GO" id="GO:0005886">
    <property type="term" value="C:plasma membrane"/>
    <property type="evidence" value="ECO:0007669"/>
    <property type="project" value="TreeGrafter"/>
</dbReference>
<evidence type="ECO:0000256" key="5">
    <source>
        <dbReference type="SAM" id="MobiDB-lite"/>
    </source>
</evidence>
<dbReference type="GO" id="GO:0004714">
    <property type="term" value="F:transmembrane receptor protein tyrosine kinase activity"/>
    <property type="evidence" value="ECO:0007669"/>
    <property type="project" value="TreeGrafter"/>
</dbReference>
<evidence type="ECO:0000259" key="10">
    <source>
        <dbReference type="PROSITE" id="PS50853"/>
    </source>
</evidence>
<dbReference type="Pfam" id="PF07974">
    <property type="entry name" value="EGF_2"/>
    <property type="match status" value="1"/>
</dbReference>
<dbReference type="CDD" id="cd00192">
    <property type="entry name" value="PTKc"/>
    <property type="match status" value="1"/>
</dbReference>
<dbReference type="GO" id="GO:0005524">
    <property type="term" value="F:ATP binding"/>
    <property type="evidence" value="ECO:0007669"/>
    <property type="project" value="InterPro"/>
</dbReference>
<feature type="domain" description="Fibronectin type-III" evidence="10">
    <location>
        <begin position="883"/>
        <end position="975"/>
    </location>
</feature>
<dbReference type="CDD" id="cd00063">
    <property type="entry name" value="FN3"/>
    <property type="match status" value="1"/>
</dbReference>
<evidence type="ECO:0000313" key="11">
    <source>
        <dbReference type="Proteomes" id="UP000694844"/>
    </source>
</evidence>
<dbReference type="Pfam" id="PF07714">
    <property type="entry name" value="PK_Tyr_Ser-Thr"/>
    <property type="match status" value="1"/>
</dbReference>
<dbReference type="InterPro" id="IPR011009">
    <property type="entry name" value="Kinase-like_dom_sf"/>
</dbReference>
<keyword evidence="4" id="KW-0245">EGF-like domain</keyword>
<keyword evidence="2 4" id="KW-1015">Disulfide bond</keyword>
<organism evidence="11 12">
    <name type="scientific">Crassostrea virginica</name>
    <name type="common">Eastern oyster</name>
    <dbReference type="NCBI Taxonomy" id="6565"/>
    <lineage>
        <taxon>Eukaryota</taxon>
        <taxon>Metazoa</taxon>
        <taxon>Spiralia</taxon>
        <taxon>Lophotrochozoa</taxon>
        <taxon>Mollusca</taxon>
        <taxon>Bivalvia</taxon>
        <taxon>Autobranchia</taxon>
        <taxon>Pteriomorphia</taxon>
        <taxon>Ostreida</taxon>
        <taxon>Ostreoidea</taxon>
        <taxon>Ostreidae</taxon>
        <taxon>Crassostrea</taxon>
    </lineage>
</organism>
<feature type="disulfide bond" evidence="4">
    <location>
        <begin position="228"/>
        <end position="237"/>
    </location>
</feature>
<dbReference type="SUPFAM" id="SSF56112">
    <property type="entry name" value="Protein kinase-like (PK-like)"/>
    <property type="match status" value="1"/>
</dbReference>
<feature type="chain" id="PRO_5034861698" evidence="7">
    <location>
        <begin position="24"/>
        <end position="1350"/>
    </location>
</feature>
<keyword evidence="6" id="KW-1133">Transmembrane helix</keyword>
<keyword evidence="6" id="KW-0472">Membrane</keyword>
<dbReference type="PROSITE" id="PS50011">
    <property type="entry name" value="PROTEIN_KINASE_DOM"/>
    <property type="match status" value="1"/>
</dbReference>
<proteinExistence type="predicted"/>
<evidence type="ECO:0000259" key="8">
    <source>
        <dbReference type="PROSITE" id="PS50011"/>
    </source>
</evidence>
<keyword evidence="6" id="KW-0812">Transmembrane</keyword>
<dbReference type="Proteomes" id="UP000694844">
    <property type="component" value="Chromosome 4"/>
</dbReference>
<feature type="disulfide bond" evidence="4">
    <location>
        <begin position="100"/>
        <end position="109"/>
    </location>
</feature>
<dbReference type="PROSITE" id="PS50853">
    <property type="entry name" value="FN3"/>
    <property type="match status" value="1"/>
</dbReference>
<dbReference type="InterPro" id="IPR000719">
    <property type="entry name" value="Prot_kinase_dom"/>
</dbReference>
<dbReference type="Gene3D" id="2.10.25.10">
    <property type="entry name" value="Laminin"/>
    <property type="match status" value="5"/>
</dbReference>
<dbReference type="SMART" id="SM00181">
    <property type="entry name" value="EGF"/>
    <property type="match status" value="6"/>
</dbReference>
<feature type="domain" description="Protein kinase" evidence="8">
    <location>
        <begin position="1064"/>
        <end position="1345"/>
    </location>
</feature>
<feature type="signal peptide" evidence="7">
    <location>
        <begin position="1"/>
        <end position="23"/>
    </location>
</feature>
<dbReference type="InterPro" id="IPR036116">
    <property type="entry name" value="FN3_sf"/>
</dbReference>
<comment type="caution">
    <text evidence="4">Lacks conserved residue(s) required for the propagation of feature annotation.</text>
</comment>
<evidence type="ECO:0000256" key="2">
    <source>
        <dbReference type="ARBA" id="ARBA00023157"/>
    </source>
</evidence>
<reference evidence="12" key="1">
    <citation type="submission" date="2025-08" db="UniProtKB">
        <authorList>
            <consortium name="RefSeq"/>
        </authorList>
    </citation>
    <scope>IDENTIFICATION</scope>
    <source>
        <tissue evidence="12">Whole sample</tissue>
    </source>
</reference>
<evidence type="ECO:0000256" key="1">
    <source>
        <dbReference type="ARBA" id="ARBA00004167"/>
    </source>
</evidence>
<feature type="domain" description="EGF-like" evidence="9">
    <location>
        <begin position="173"/>
        <end position="206"/>
    </location>
</feature>
<dbReference type="PROSITE" id="PS00022">
    <property type="entry name" value="EGF_1"/>
    <property type="match status" value="1"/>
</dbReference>
<dbReference type="InterPro" id="IPR001245">
    <property type="entry name" value="Ser-Thr/Tyr_kinase_cat_dom"/>
</dbReference>
<feature type="disulfide bond" evidence="4">
    <location>
        <begin position="210"/>
        <end position="220"/>
    </location>
</feature>
<name>A0A8B8DSX4_CRAVI</name>
<evidence type="ECO:0000256" key="3">
    <source>
        <dbReference type="ARBA" id="ARBA00023180"/>
    </source>
</evidence>
<keyword evidence="7" id="KW-0732">Signal</keyword>
<feature type="region of interest" description="Disordered" evidence="5">
    <location>
        <begin position="1217"/>
        <end position="1237"/>
    </location>
</feature>
<keyword evidence="3" id="KW-0325">Glycoprotein</keyword>
<dbReference type="Gene3D" id="1.10.510.10">
    <property type="entry name" value="Transferase(Phosphotransferase) domain 1"/>
    <property type="match status" value="1"/>
</dbReference>
<dbReference type="Gene3D" id="2.60.40.10">
    <property type="entry name" value="Immunoglobulins"/>
    <property type="match status" value="1"/>
</dbReference>
<dbReference type="InterPro" id="IPR050122">
    <property type="entry name" value="RTK"/>
</dbReference>